<dbReference type="PANTHER" id="PTHR12271:SF123">
    <property type="entry name" value="PROTEIN HESO1"/>
    <property type="match status" value="1"/>
</dbReference>
<dbReference type="SUPFAM" id="SSF81631">
    <property type="entry name" value="PAP/OAS1 substrate-binding domain"/>
    <property type="match status" value="1"/>
</dbReference>
<dbReference type="EMBL" id="GL378323">
    <property type="protein sequence ID" value="EFJ53236.1"/>
    <property type="molecule type" value="Genomic_DNA"/>
</dbReference>
<gene>
    <name evidence="3" type="ORF">VOLCADRAFT_102845</name>
</gene>
<dbReference type="RefSeq" id="XP_002946241.1">
    <property type="nucleotide sequence ID" value="XM_002946195.1"/>
</dbReference>
<accession>D8TIG3</accession>
<feature type="region of interest" description="Disordered" evidence="1">
    <location>
        <begin position="888"/>
        <end position="908"/>
    </location>
</feature>
<dbReference type="InParanoid" id="D8TIG3"/>
<dbReference type="GO" id="GO:0031123">
    <property type="term" value="P:RNA 3'-end processing"/>
    <property type="evidence" value="ECO:0007669"/>
    <property type="project" value="TreeGrafter"/>
</dbReference>
<evidence type="ECO:0000313" key="4">
    <source>
        <dbReference type="Proteomes" id="UP000001058"/>
    </source>
</evidence>
<evidence type="ECO:0000256" key="1">
    <source>
        <dbReference type="SAM" id="MobiDB-lite"/>
    </source>
</evidence>
<feature type="compositionally biased region" description="Low complexity" evidence="1">
    <location>
        <begin position="399"/>
        <end position="429"/>
    </location>
</feature>
<feature type="compositionally biased region" description="Basic and acidic residues" evidence="1">
    <location>
        <begin position="580"/>
        <end position="593"/>
    </location>
</feature>
<organism evidence="4">
    <name type="scientific">Volvox carteri f. nagariensis</name>
    <dbReference type="NCBI Taxonomy" id="3068"/>
    <lineage>
        <taxon>Eukaryota</taxon>
        <taxon>Viridiplantae</taxon>
        <taxon>Chlorophyta</taxon>
        <taxon>core chlorophytes</taxon>
        <taxon>Chlorophyceae</taxon>
        <taxon>CS clade</taxon>
        <taxon>Chlamydomonadales</taxon>
        <taxon>Volvocaceae</taxon>
        <taxon>Volvox</taxon>
    </lineage>
</organism>
<feature type="domain" description="Poly(A) RNA polymerase mitochondrial-like central palm" evidence="2">
    <location>
        <begin position="42"/>
        <end position="188"/>
    </location>
</feature>
<feature type="region of interest" description="Disordered" evidence="1">
    <location>
        <begin position="1194"/>
        <end position="1222"/>
    </location>
</feature>
<dbReference type="Gene3D" id="3.30.460.10">
    <property type="entry name" value="Beta Polymerase, domain 2"/>
    <property type="match status" value="1"/>
</dbReference>
<dbReference type="GO" id="GO:0016779">
    <property type="term" value="F:nucleotidyltransferase activity"/>
    <property type="evidence" value="ECO:0007669"/>
    <property type="project" value="TreeGrafter"/>
</dbReference>
<dbReference type="KEGG" id="vcn:VOLCADRAFT_102845"/>
<dbReference type="InterPro" id="IPR054708">
    <property type="entry name" value="MTPAP-like_central"/>
</dbReference>
<feature type="region of interest" description="Disordered" evidence="1">
    <location>
        <begin position="1363"/>
        <end position="1387"/>
    </location>
</feature>
<dbReference type="PANTHER" id="PTHR12271">
    <property type="entry name" value="POLY A POLYMERASE CID PAP -RELATED"/>
    <property type="match status" value="1"/>
</dbReference>
<feature type="compositionally biased region" description="Low complexity" evidence="1">
    <location>
        <begin position="888"/>
        <end position="904"/>
    </location>
</feature>
<keyword evidence="4" id="KW-1185">Reference proteome</keyword>
<dbReference type="STRING" id="3068.D8TIG3"/>
<feature type="compositionally biased region" description="Polar residues" evidence="1">
    <location>
        <begin position="364"/>
        <end position="382"/>
    </location>
</feature>
<feature type="compositionally biased region" description="Polar residues" evidence="1">
    <location>
        <begin position="603"/>
        <end position="613"/>
    </location>
</feature>
<dbReference type="CDD" id="cd05402">
    <property type="entry name" value="NT_PAP_TUTase"/>
    <property type="match status" value="1"/>
</dbReference>
<evidence type="ECO:0000259" key="2">
    <source>
        <dbReference type="Pfam" id="PF22600"/>
    </source>
</evidence>
<evidence type="ECO:0000313" key="3">
    <source>
        <dbReference type="EMBL" id="EFJ53236.1"/>
    </source>
</evidence>
<protein>
    <recommendedName>
        <fullName evidence="2">Poly(A) RNA polymerase mitochondrial-like central palm domain-containing protein</fullName>
    </recommendedName>
</protein>
<dbReference type="OrthoDB" id="550277at2759"/>
<dbReference type="Pfam" id="PF22600">
    <property type="entry name" value="MTPAP-like_central"/>
    <property type="match status" value="1"/>
</dbReference>
<proteinExistence type="predicted"/>
<feature type="region of interest" description="Disordered" evidence="1">
    <location>
        <begin position="575"/>
        <end position="639"/>
    </location>
</feature>
<feature type="compositionally biased region" description="Basic and acidic residues" evidence="1">
    <location>
        <begin position="615"/>
        <end position="633"/>
    </location>
</feature>
<dbReference type="InterPro" id="IPR043519">
    <property type="entry name" value="NT_sf"/>
</dbReference>
<dbReference type="Proteomes" id="UP000001058">
    <property type="component" value="Unassembled WGS sequence"/>
</dbReference>
<name>D8TIG3_VOLCA</name>
<dbReference type="GeneID" id="9625262"/>
<dbReference type="SUPFAM" id="SSF81301">
    <property type="entry name" value="Nucleotidyltransferase"/>
    <property type="match status" value="1"/>
</dbReference>
<dbReference type="Gene3D" id="1.10.1410.10">
    <property type="match status" value="1"/>
</dbReference>
<sequence>MRCARIALCARGLVSSVFAPVPQVHLAGLHKLSGNVNNLKLRELLEALVKDSIPSNDDRNKRLRVINELQQSLQKANLGPTIDLRILPFGSFVNSLYERSSDLDVAIVGNIVATDDLSPEDKRFPFVTLQLAKLPRDYTVELLRTAVARFVKDGLVEEKSLVPVLHARIPIIKFVHPATGISVDVTVGSDGDAFKTWSMGQLMALHPAADKLFRVVKVWARAHCINDPRSFTFNTWCLTLLRVENLMSMVSKNVVPARESFGCRKAKPLDQLFLQFLDSNSKLLKAALCNKEPLKKGTAISVFYGDFHRDSHFAEHRLFVEDPLNSLDNTARTLRAPKNSGRTLDYVTKTFTQSAMRLRAHLNGPTTGSARPSSEPQSSTKKGSPEAGRAQTATNEAVPSGSSPAAPSKAPAAASTPPGAGTSSSPAASTEGGAAVAAAAPAAAGEAGAEAAAVTPGSAPSSPSSVVDSSLAATAAFLFGTELITRLPELSAKVLGRELCDWVRGELAAGQPVGKVHEELLKKLGAAGNFEPFVSFKKRRKIRVLDEEEQWTSEEIKLLIDPEAGRKVWMQGETSGLTAQRREPEHKQEQEHGRKGRLGAQLPTGQVEQQQQELHGAKEVSEPEPWRREKPQGKEAVVGKRGGRAGVEAPSAQAQPGVALAVLPRRGVAPKSAASRGDRPDKGGAVAKGQQLAAQLANLNPDDLVNTLKTGRYTTTATEPLPAPPGTAPTRIRHPHHADTATGEVTHITPELLLATCRELRKRLLMDRSFHPTHIVQLIELLAAHCGNLDGDEAAAAARDLLSRHRGCSQALLAAQRSPEQAELAGMLPRLIPALVALEFDDKARNAAVWGSIFRVMHSSLESYSGEQVAALVGALVELDSAITSTSLEGSSSSGNSSSTGFGSQQLQQPSMSRRLEELACRGGASGDALAGVLMSLVSSGLKQVSMDQAAVLIRRALQADGLTPQGCCHLLRAAAWMCNRIWGSSTEVMSQLSRYEANLIPLLANKLADHAAAGRLTPPQFTDAAQSFVQLRFLQPNFVAELAAATIRGIRTGQVKRRDISVALYTCAYFGCREVAAADLFAAAAASLESRLTQDRKPVSLTRLAWSYAVAGACGLLPQRRADRKLVNRFLQKLLAALQSRFGAGDGGGSAPGEEVGISTEAAGQLKFALQIWGVLEPSLATPELLKALDMNRHHRHHHQPDQEQGPQQPQSPPGRRTASAAAVLANEVTHISDLQRDVYRQLVALGYRPRMEERVGFWTVDILFRVGARPVAVEVDGPTHFTTCHHRQPLGTSLARDECLRRLGLAVVALSFRDYRQCLKPATSGGGGGRGLPRDGRGSAIPEYLQLRVEQAVALLDSGGGGGGGGGALAAARPNATRKGANSAA</sequence>
<dbReference type="eggNOG" id="KOG2277">
    <property type="taxonomic scope" value="Eukaryota"/>
</dbReference>
<reference evidence="3 4" key="1">
    <citation type="journal article" date="2010" name="Science">
        <title>Genomic analysis of organismal complexity in the multicellular green alga Volvox carteri.</title>
        <authorList>
            <person name="Prochnik S.E."/>
            <person name="Umen J."/>
            <person name="Nedelcu A.M."/>
            <person name="Hallmann A."/>
            <person name="Miller S.M."/>
            <person name="Nishii I."/>
            <person name="Ferris P."/>
            <person name="Kuo A."/>
            <person name="Mitros T."/>
            <person name="Fritz-Laylin L.K."/>
            <person name="Hellsten U."/>
            <person name="Chapman J."/>
            <person name="Simakov O."/>
            <person name="Rensing S.A."/>
            <person name="Terry A."/>
            <person name="Pangilinan J."/>
            <person name="Kapitonov V."/>
            <person name="Jurka J."/>
            <person name="Salamov A."/>
            <person name="Shapiro H."/>
            <person name="Schmutz J."/>
            <person name="Grimwood J."/>
            <person name="Lindquist E."/>
            <person name="Lucas S."/>
            <person name="Grigoriev I.V."/>
            <person name="Schmitt R."/>
            <person name="Kirk D."/>
            <person name="Rokhsar D.S."/>
        </authorList>
    </citation>
    <scope>NUCLEOTIDE SEQUENCE [LARGE SCALE GENOMIC DNA]</scope>
    <source>
        <strain evidence="4">f. Nagariensis / Eve</strain>
    </source>
</reference>
<feature type="region of interest" description="Disordered" evidence="1">
    <location>
        <begin position="362"/>
        <end position="429"/>
    </location>
</feature>